<evidence type="ECO:0000256" key="4">
    <source>
        <dbReference type="ARBA" id="ARBA00022475"/>
    </source>
</evidence>
<dbReference type="Pfam" id="PF03748">
    <property type="entry name" value="FliL"/>
    <property type="match status" value="1"/>
</dbReference>
<sequence>MSDAPAAAATDAAPKKKGKMKMILIGVVGAVVLLGGGVGAGLYAAGATGGGKSEEHAPKEDPDKPKLVPKSEQKKAGEGGEGGEGGHGGGEASAEGGHGEGGEGGGESKGEPTPEGHGGEPYASNYFAMEKEFTSNLQDSVHFVQVGIAVSTPYDEKVINNLKSNDIAIRSAILLALGDTPEDQVFTGTGKQQLQKRLVATINQVLREKEGFGGISNVYFTNFVVQ</sequence>
<dbReference type="GO" id="GO:0005886">
    <property type="term" value="C:plasma membrane"/>
    <property type="evidence" value="ECO:0007669"/>
    <property type="project" value="UniProtKB-SubCell"/>
</dbReference>
<keyword evidence="6 10" id="KW-0812">Transmembrane</keyword>
<keyword evidence="4" id="KW-1003">Cell membrane</keyword>
<evidence type="ECO:0000256" key="3">
    <source>
        <dbReference type="ARBA" id="ARBA00008281"/>
    </source>
</evidence>
<organism evidence="12 13">
    <name type="scientific">Sphingomonas endophytica</name>
    <dbReference type="NCBI Taxonomy" id="869719"/>
    <lineage>
        <taxon>Bacteria</taxon>
        <taxon>Pseudomonadati</taxon>
        <taxon>Pseudomonadota</taxon>
        <taxon>Alphaproteobacteria</taxon>
        <taxon>Sphingomonadales</taxon>
        <taxon>Sphingomonadaceae</taxon>
        <taxon>Sphingomonas</taxon>
    </lineage>
</organism>
<evidence type="ECO:0000256" key="9">
    <source>
        <dbReference type="ARBA" id="ARBA00023136"/>
    </source>
</evidence>
<feature type="compositionally biased region" description="Basic and acidic residues" evidence="11">
    <location>
        <begin position="52"/>
        <end position="78"/>
    </location>
</feature>
<keyword evidence="10" id="KW-0997">Cell inner membrane</keyword>
<name>A0A147I8I6_9SPHN</name>
<keyword evidence="9 10" id="KW-0472">Membrane</keyword>
<accession>A0A147I8I6</accession>
<dbReference type="GO" id="GO:0009425">
    <property type="term" value="C:bacterial-type flagellum basal body"/>
    <property type="evidence" value="ECO:0007669"/>
    <property type="project" value="InterPro"/>
</dbReference>
<evidence type="ECO:0000256" key="1">
    <source>
        <dbReference type="ARBA" id="ARBA00002254"/>
    </source>
</evidence>
<dbReference type="PANTHER" id="PTHR35091">
    <property type="entry name" value="FLAGELLAR PROTEIN FLIL"/>
    <property type="match status" value="1"/>
</dbReference>
<evidence type="ECO:0000256" key="7">
    <source>
        <dbReference type="ARBA" id="ARBA00022779"/>
    </source>
</evidence>
<dbReference type="InterPro" id="IPR005503">
    <property type="entry name" value="FliL"/>
</dbReference>
<proteinExistence type="inferred from homology"/>
<feature type="region of interest" description="Disordered" evidence="11">
    <location>
        <begin position="46"/>
        <end position="123"/>
    </location>
</feature>
<feature type="compositionally biased region" description="Gly residues" evidence="11">
    <location>
        <begin position="79"/>
        <end position="91"/>
    </location>
</feature>
<comment type="subcellular location">
    <subcellularLocation>
        <location evidence="10">Cell inner membrane</location>
    </subcellularLocation>
    <subcellularLocation>
        <location evidence="2">Cell membrane</location>
        <topology evidence="2">Single-pass membrane protein</topology>
    </subcellularLocation>
</comment>
<dbReference type="PATRIC" id="fig|869719.3.peg.3056"/>
<dbReference type="OrthoDB" id="7058946at2"/>
<comment type="caution">
    <text evidence="12">The sequence shown here is derived from an EMBL/GenBank/DDBJ whole genome shotgun (WGS) entry which is preliminary data.</text>
</comment>
<dbReference type="Proteomes" id="UP000074310">
    <property type="component" value="Unassembled WGS sequence"/>
</dbReference>
<keyword evidence="12" id="KW-0282">Flagellum</keyword>
<comment type="function">
    <text evidence="1 10">Controls the rotational direction of flagella during chemotaxis.</text>
</comment>
<protein>
    <recommendedName>
        <fullName evidence="10">Flagellar protein FliL</fullName>
    </recommendedName>
</protein>
<dbReference type="GO" id="GO:0006935">
    <property type="term" value="P:chemotaxis"/>
    <property type="evidence" value="ECO:0007669"/>
    <property type="project" value="UniProtKB-KW"/>
</dbReference>
<evidence type="ECO:0000313" key="13">
    <source>
        <dbReference type="Proteomes" id="UP000074310"/>
    </source>
</evidence>
<gene>
    <name evidence="12" type="ORF">NS334_02580</name>
</gene>
<evidence type="ECO:0000256" key="5">
    <source>
        <dbReference type="ARBA" id="ARBA00022500"/>
    </source>
</evidence>
<feature type="compositionally biased region" description="Basic and acidic residues" evidence="11">
    <location>
        <begin position="97"/>
        <end position="118"/>
    </location>
</feature>
<keyword evidence="5 10" id="KW-0145">Chemotaxis</keyword>
<dbReference type="AlphaFoldDB" id="A0A147I8I6"/>
<comment type="similarity">
    <text evidence="3 10">Belongs to the FliL family.</text>
</comment>
<dbReference type="EMBL" id="LDTB01000007">
    <property type="protein sequence ID" value="KTT75519.1"/>
    <property type="molecule type" value="Genomic_DNA"/>
</dbReference>
<keyword evidence="13" id="KW-1185">Reference proteome</keyword>
<evidence type="ECO:0000256" key="6">
    <source>
        <dbReference type="ARBA" id="ARBA00022692"/>
    </source>
</evidence>
<dbReference type="PANTHER" id="PTHR35091:SF2">
    <property type="entry name" value="FLAGELLAR PROTEIN FLIL"/>
    <property type="match status" value="1"/>
</dbReference>
<feature type="transmembrane region" description="Helical" evidence="10">
    <location>
        <begin position="23"/>
        <end position="45"/>
    </location>
</feature>
<evidence type="ECO:0000256" key="10">
    <source>
        <dbReference type="RuleBase" id="RU364125"/>
    </source>
</evidence>
<dbReference type="GO" id="GO:0071978">
    <property type="term" value="P:bacterial-type flagellum-dependent swarming motility"/>
    <property type="evidence" value="ECO:0007669"/>
    <property type="project" value="TreeGrafter"/>
</dbReference>
<keyword evidence="12" id="KW-0966">Cell projection</keyword>
<evidence type="ECO:0000256" key="11">
    <source>
        <dbReference type="SAM" id="MobiDB-lite"/>
    </source>
</evidence>
<reference evidence="12 13" key="1">
    <citation type="journal article" date="2016" name="Front. Microbiol.">
        <title>Genomic Resource of Rice Seed Associated Bacteria.</title>
        <authorList>
            <person name="Midha S."/>
            <person name="Bansal K."/>
            <person name="Sharma S."/>
            <person name="Kumar N."/>
            <person name="Patil P.P."/>
            <person name="Chaudhry V."/>
            <person name="Patil P.B."/>
        </authorList>
    </citation>
    <scope>NUCLEOTIDE SEQUENCE [LARGE SCALE GENOMIC DNA]</scope>
    <source>
        <strain evidence="12 13">NS334</strain>
    </source>
</reference>
<keyword evidence="7 10" id="KW-0283">Flagellar rotation</keyword>
<evidence type="ECO:0000256" key="2">
    <source>
        <dbReference type="ARBA" id="ARBA00004162"/>
    </source>
</evidence>
<evidence type="ECO:0000313" key="12">
    <source>
        <dbReference type="EMBL" id="KTT75519.1"/>
    </source>
</evidence>
<evidence type="ECO:0000256" key="8">
    <source>
        <dbReference type="ARBA" id="ARBA00022989"/>
    </source>
</evidence>
<keyword evidence="8 10" id="KW-1133">Transmembrane helix</keyword>
<keyword evidence="12" id="KW-0969">Cilium</keyword>